<feature type="domain" description="Major facilitator superfamily (MFS) profile" evidence="8">
    <location>
        <begin position="16"/>
        <end position="89"/>
    </location>
</feature>
<evidence type="ECO:0000256" key="7">
    <source>
        <dbReference type="SAM" id="Phobius"/>
    </source>
</evidence>
<feature type="non-terminal residue" evidence="9">
    <location>
        <position position="89"/>
    </location>
</feature>
<evidence type="ECO:0000256" key="2">
    <source>
        <dbReference type="ARBA" id="ARBA00022475"/>
    </source>
</evidence>
<comment type="subcellular location">
    <subcellularLocation>
        <location evidence="1">Cell inner membrane</location>
        <topology evidence="1">Multi-pass membrane protein</topology>
    </subcellularLocation>
</comment>
<dbReference type="SUPFAM" id="SSF103473">
    <property type="entry name" value="MFS general substrate transporter"/>
    <property type="match status" value="1"/>
</dbReference>
<evidence type="ECO:0000259" key="8">
    <source>
        <dbReference type="PROSITE" id="PS50850"/>
    </source>
</evidence>
<dbReference type="Gene3D" id="1.20.1250.20">
    <property type="entry name" value="MFS general substrate transporter like domains"/>
    <property type="match status" value="1"/>
</dbReference>
<keyword evidence="5 7" id="KW-1133">Transmembrane helix</keyword>
<evidence type="ECO:0000256" key="3">
    <source>
        <dbReference type="ARBA" id="ARBA00022519"/>
    </source>
</evidence>
<keyword evidence="6 7" id="KW-0472">Membrane</keyword>
<comment type="caution">
    <text evidence="9">The sequence shown here is derived from an EMBL/GenBank/DDBJ whole genome shotgun (WGS) entry which is preliminary data.</text>
</comment>
<dbReference type="EMBL" id="DAAPUT010000049">
    <property type="protein sequence ID" value="HAD7827997.1"/>
    <property type="molecule type" value="Genomic_DNA"/>
</dbReference>
<keyword evidence="3" id="KW-0997">Cell inner membrane</keyword>
<sequence length="89" mass="9659">MSMALTAPPGRKRFLIVACLFIGIFIAYLDRVNVSVLAANEPFLAYMGIEGMPLQIGMMMTVFLAAYGIANVVLSPLGDYLGPRKAMML</sequence>
<dbReference type="GO" id="GO:0022857">
    <property type="term" value="F:transmembrane transporter activity"/>
    <property type="evidence" value="ECO:0007669"/>
    <property type="project" value="InterPro"/>
</dbReference>
<evidence type="ECO:0000256" key="4">
    <source>
        <dbReference type="ARBA" id="ARBA00022692"/>
    </source>
</evidence>
<feature type="transmembrane region" description="Helical" evidence="7">
    <location>
        <begin position="54"/>
        <end position="78"/>
    </location>
</feature>
<protein>
    <submittedName>
        <fullName evidence="9">MFS transporter</fullName>
    </submittedName>
</protein>
<dbReference type="GO" id="GO:0005886">
    <property type="term" value="C:plasma membrane"/>
    <property type="evidence" value="ECO:0007669"/>
    <property type="project" value="UniProtKB-SubCell"/>
</dbReference>
<keyword evidence="4 7" id="KW-0812">Transmembrane</keyword>
<accession>A0A720JY46</accession>
<evidence type="ECO:0000313" key="9">
    <source>
        <dbReference type="EMBL" id="HAD7827997.1"/>
    </source>
</evidence>
<gene>
    <name evidence="9" type="ORF">G1Z39_23345</name>
</gene>
<organism evidence="9">
    <name type="scientific">Salmonella enterica subsp. enterica serovar Typhi str. 404ty</name>
    <dbReference type="NCBI Taxonomy" id="497977"/>
    <lineage>
        <taxon>Bacteria</taxon>
        <taxon>Pseudomonadati</taxon>
        <taxon>Pseudomonadota</taxon>
        <taxon>Gammaproteobacteria</taxon>
        <taxon>Enterobacterales</taxon>
        <taxon>Enterobacteriaceae</taxon>
        <taxon>Salmonella</taxon>
    </lineage>
</organism>
<dbReference type="AlphaFoldDB" id="A0A720JY46"/>
<evidence type="ECO:0000256" key="1">
    <source>
        <dbReference type="ARBA" id="ARBA00004429"/>
    </source>
</evidence>
<dbReference type="PROSITE" id="PS50850">
    <property type="entry name" value="MFS"/>
    <property type="match status" value="1"/>
</dbReference>
<proteinExistence type="predicted"/>
<evidence type="ECO:0000256" key="5">
    <source>
        <dbReference type="ARBA" id="ARBA00022989"/>
    </source>
</evidence>
<dbReference type="InterPro" id="IPR020846">
    <property type="entry name" value="MFS_dom"/>
</dbReference>
<reference evidence="9" key="2">
    <citation type="submission" date="2019-01" db="EMBL/GenBank/DDBJ databases">
        <authorList>
            <consortium name="NCBI Pathogen Detection Project"/>
        </authorList>
    </citation>
    <scope>NUCLEOTIDE SEQUENCE</scope>
    <source>
        <strain evidence="9">404ty</strain>
    </source>
</reference>
<keyword evidence="2" id="KW-1003">Cell membrane</keyword>
<dbReference type="InterPro" id="IPR036259">
    <property type="entry name" value="MFS_trans_sf"/>
</dbReference>
<evidence type="ECO:0000256" key="6">
    <source>
        <dbReference type="ARBA" id="ARBA00023136"/>
    </source>
</evidence>
<reference evidence="9" key="1">
    <citation type="journal article" date="2018" name="Genome Biol.">
        <title>SKESA: strategic k-mer extension for scrupulous assemblies.</title>
        <authorList>
            <person name="Souvorov A."/>
            <person name="Agarwala R."/>
            <person name="Lipman D.J."/>
        </authorList>
    </citation>
    <scope>NUCLEOTIDE SEQUENCE</scope>
    <source>
        <strain evidence="9">404ty</strain>
    </source>
</reference>
<name>A0A720JY46_SALTI</name>